<comment type="caution">
    <text evidence="2">The sequence shown here is derived from an EMBL/GenBank/DDBJ whole genome shotgun (WGS) entry which is preliminary data.</text>
</comment>
<proteinExistence type="predicted"/>
<evidence type="ECO:0000313" key="2">
    <source>
        <dbReference type="EMBL" id="CAJ0565089.1"/>
    </source>
</evidence>
<accession>A0AA36FWQ9</accession>
<dbReference type="SUPFAM" id="SSF63712">
    <property type="entry name" value="Nicotinic receptor ligand binding domain-like"/>
    <property type="match status" value="1"/>
</dbReference>
<dbReference type="GO" id="GO:0016020">
    <property type="term" value="C:membrane"/>
    <property type="evidence" value="ECO:0007669"/>
    <property type="project" value="InterPro"/>
</dbReference>
<dbReference type="EMBL" id="CATQJA010000963">
    <property type="protein sequence ID" value="CAJ0565089.1"/>
    <property type="molecule type" value="Genomic_DNA"/>
</dbReference>
<keyword evidence="3" id="KW-1185">Reference proteome</keyword>
<organism evidence="2 3">
    <name type="scientific">Mesorhabditis spiculigera</name>
    <dbReference type="NCBI Taxonomy" id="96644"/>
    <lineage>
        <taxon>Eukaryota</taxon>
        <taxon>Metazoa</taxon>
        <taxon>Ecdysozoa</taxon>
        <taxon>Nematoda</taxon>
        <taxon>Chromadorea</taxon>
        <taxon>Rhabditida</taxon>
        <taxon>Rhabditina</taxon>
        <taxon>Rhabditomorpha</taxon>
        <taxon>Rhabditoidea</taxon>
        <taxon>Rhabditidae</taxon>
        <taxon>Mesorhabditinae</taxon>
        <taxon>Mesorhabditis</taxon>
    </lineage>
</organism>
<feature type="non-terminal residue" evidence="2">
    <location>
        <position position="113"/>
    </location>
</feature>
<evidence type="ECO:0000313" key="3">
    <source>
        <dbReference type="Proteomes" id="UP001177023"/>
    </source>
</evidence>
<reference evidence="2" key="1">
    <citation type="submission" date="2023-06" db="EMBL/GenBank/DDBJ databases">
        <authorList>
            <person name="Delattre M."/>
        </authorList>
    </citation>
    <scope>NUCLEOTIDE SEQUENCE</scope>
    <source>
        <strain evidence="2">AF72</strain>
    </source>
</reference>
<dbReference type="AlphaFoldDB" id="A0AA36FWQ9"/>
<sequence length="113" mass="12491">MDAEQYLRVKVGTFPFDTQVCLLPFMTWAYEHYYKQLHLSGFVSMKLLHVLYLSSMVLGAVSYTTLDPFNSTGSGPPAFPKPVPPTTSEEPKIETITTVATTTGRQISGPSDN</sequence>
<dbReference type="GO" id="GO:0005230">
    <property type="term" value="F:extracellular ligand-gated monoatomic ion channel activity"/>
    <property type="evidence" value="ECO:0007669"/>
    <property type="project" value="InterPro"/>
</dbReference>
<dbReference type="Proteomes" id="UP001177023">
    <property type="component" value="Unassembled WGS sequence"/>
</dbReference>
<feature type="region of interest" description="Disordered" evidence="1">
    <location>
        <begin position="71"/>
        <end position="90"/>
    </location>
</feature>
<evidence type="ECO:0000256" key="1">
    <source>
        <dbReference type="SAM" id="MobiDB-lite"/>
    </source>
</evidence>
<name>A0AA36FWQ9_9BILA</name>
<dbReference type="InterPro" id="IPR036734">
    <property type="entry name" value="Neur_chan_lig-bd_sf"/>
</dbReference>
<protein>
    <submittedName>
        <fullName evidence="2">Uncharacterized protein</fullName>
    </submittedName>
</protein>
<gene>
    <name evidence="2" type="ORF">MSPICULIGERA_LOCUS3748</name>
</gene>